<dbReference type="EMBL" id="CP126222">
    <property type="protein sequence ID" value="WIA23137.1"/>
    <property type="molecule type" value="Genomic_DNA"/>
</dbReference>
<evidence type="ECO:0000256" key="4">
    <source>
        <dbReference type="ARBA" id="ARBA00023004"/>
    </source>
</evidence>
<accession>A0ABY8UNK4</accession>
<organism evidence="6 7">
    <name type="scientific">Tetradesmus obliquus</name>
    <name type="common">Green alga</name>
    <name type="synonym">Acutodesmus obliquus</name>
    <dbReference type="NCBI Taxonomy" id="3088"/>
    <lineage>
        <taxon>Eukaryota</taxon>
        <taxon>Viridiplantae</taxon>
        <taxon>Chlorophyta</taxon>
        <taxon>core chlorophytes</taxon>
        <taxon>Chlorophyceae</taxon>
        <taxon>CS clade</taxon>
        <taxon>Sphaeropleales</taxon>
        <taxon>Scenedesmaceae</taxon>
        <taxon>Tetradesmus</taxon>
    </lineage>
</organism>
<dbReference type="PANTHER" id="PTHR10209:SF874">
    <property type="entry name" value="2-OXOGLUTARATE (2OG) AND FE(II)-DEPENDENT OXYGENASE SUPERFAMILY PROTEIN"/>
    <property type="match status" value="1"/>
</dbReference>
<evidence type="ECO:0000313" key="6">
    <source>
        <dbReference type="EMBL" id="WIA23137.1"/>
    </source>
</evidence>
<evidence type="ECO:0000259" key="5">
    <source>
        <dbReference type="Pfam" id="PF03171"/>
    </source>
</evidence>
<dbReference type="Gene3D" id="2.60.120.330">
    <property type="entry name" value="B-lactam Antibiotic, Isopenicillin N Synthase, Chain"/>
    <property type="match status" value="1"/>
</dbReference>
<dbReference type="PANTHER" id="PTHR10209">
    <property type="entry name" value="OXIDOREDUCTASE, 2OG-FE II OXYGENASE FAMILY PROTEIN"/>
    <property type="match status" value="1"/>
</dbReference>
<reference evidence="6 7" key="1">
    <citation type="submission" date="2023-05" db="EMBL/GenBank/DDBJ databases">
        <title>A 100% complete, gapless, phased diploid assembly of the Scenedesmus obliquus UTEX 3031 genome.</title>
        <authorList>
            <person name="Biondi T.C."/>
            <person name="Hanschen E.R."/>
            <person name="Kwon T."/>
            <person name="Eng W."/>
            <person name="Kruse C.P.S."/>
            <person name="Koehler S.I."/>
            <person name="Kunde Y."/>
            <person name="Gleasner C.D."/>
            <person name="You Mak K.T."/>
            <person name="Polle J."/>
            <person name="Hovde B.T."/>
            <person name="Starkenburg S.R."/>
        </authorList>
    </citation>
    <scope>NUCLEOTIDE SEQUENCE [LARGE SCALE GENOMIC DNA]</scope>
    <source>
        <strain evidence="6 7">DOE0152z</strain>
    </source>
</reference>
<dbReference type="Proteomes" id="UP001244341">
    <property type="component" value="Chromosome 15b"/>
</dbReference>
<dbReference type="Pfam" id="PF03171">
    <property type="entry name" value="2OG-FeII_Oxy"/>
    <property type="match status" value="1"/>
</dbReference>
<keyword evidence="7" id="KW-1185">Reference proteome</keyword>
<evidence type="ECO:0000256" key="3">
    <source>
        <dbReference type="ARBA" id="ARBA00023002"/>
    </source>
</evidence>
<evidence type="ECO:0000256" key="1">
    <source>
        <dbReference type="ARBA" id="ARBA00008056"/>
    </source>
</evidence>
<protein>
    <recommendedName>
        <fullName evidence="5">Isopenicillin N synthase-like Fe(2+) 2OG dioxygenase domain-containing protein</fullName>
    </recommendedName>
</protein>
<dbReference type="InterPro" id="IPR027443">
    <property type="entry name" value="IPNS-like_sf"/>
</dbReference>
<evidence type="ECO:0000313" key="7">
    <source>
        <dbReference type="Proteomes" id="UP001244341"/>
    </source>
</evidence>
<keyword evidence="4" id="KW-0408">Iron</keyword>
<feature type="domain" description="Isopenicillin N synthase-like Fe(2+) 2OG dioxygenase" evidence="5">
    <location>
        <begin position="236"/>
        <end position="334"/>
    </location>
</feature>
<comment type="similarity">
    <text evidence="1">Belongs to the iron/ascorbate-dependent oxidoreductase family.</text>
</comment>
<sequence length="378" mass="40816">MATPAASNTQEALPVFELSAFLALDGQPPTAELQEQCKQLAECLARTGCLVVRDPRVPASANDTFLDMLEGYFCRSEEQKQAEARPDLAYQVGVTPAGVEMPRCVVEPEACKQQLARLQPEQQPTLPTGADAKWRYMWRVGPRPESTQYAELNAEPVVPQGIPQWCAVMDDWGSKLLGAVQAVAAMAALGFGLPADAFTSRMDLGPHLLAPTGSDLHQHGQQGTVLAGSDLHQHGQQGTVLAGYHYDLNFITIHGRTRFPGLSVWLADGRRLPVSIPPGCLLCQAGKQLEWLTGGHVQAGMHEVLVTDATVASIAAAKAAGRSTWRVSSTVFSHIASDQLLQPLGHFAQQPGAAQRYPDTPAGLQVQRELEVIQLKRQ</sequence>
<keyword evidence="3" id="KW-0560">Oxidoreductase</keyword>
<dbReference type="InterPro" id="IPR044861">
    <property type="entry name" value="IPNS-like_FE2OG_OXY"/>
</dbReference>
<evidence type="ECO:0000256" key="2">
    <source>
        <dbReference type="ARBA" id="ARBA00022723"/>
    </source>
</evidence>
<dbReference type="SUPFAM" id="SSF51197">
    <property type="entry name" value="Clavaminate synthase-like"/>
    <property type="match status" value="1"/>
</dbReference>
<proteinExistence type="inferred from homology"/>
<name>A0ABY8UNK4_TETOB</name>
<keyword evidence="2" id="KW-0479">Metal-binding</keyword>
<gene>
    <name evidence="6" type="ORF">OEZ85_001470</name>
</gene>